<feature type="compositionally biased region" description="Basic and acidic residues" evidence="2">
    <location>
        <begin position="355"/>
        <end position="366"/>
    </location>
</feature>
<dbReference type="EMBL" id="DF933830">
    <property type="protein sequence ID" value="GAM38871.1"/>
    <property type="molecule type" value="Genomic_DNA"/>
</dbReference>
<accession>A0A6V8HC13</accession>
<evidence type="ECO:0000313" key="5">
    <source>
        <dbReference type="EMBL" id="GAM38871.1"/>
    </source>
</evidence>
<feature type="region of interest" description="Disordered" evidence="2">
    <location>
        <begin position="405"/>
        <end position="428"/>
    </location>
</feature>
<dbReference type="SUPFAM" id="SSF57850">
    <property type="entry name" value="RING/U-box"/>
    <property type="match status" value="1"/>
</dbReference>
<proteinExistence type="predicted"/>
<feature type="compositionally biased region" description="Basic and acidic residues" evidence="2">
    <location>
        <begin position="523"/>
        <end position="533"/>
    </location>
</feature>
<dbReference type="InterPro" id="IPR039903">
    <property type="entry name" value="Zswim2"/>
</dbReference>
<dbReference type="AlphaFoldDB" id="A0A6V8HC13"/>
<reference evidence="6" key="1">
    <citation type="journal article" date="2015" name="Genome Announc.">
        <title>Draft genome sequence of Talaromyces cellulolyticus strain Y-94, a source of lignocellulosic biomass-degrading enzymes.</title>
        <authorList>
            <person name="Fujii T."/>
            <person name="Koike H."/>
            <person name="Sawayama S."/>
            <person name="Yano S."/>
            <person name="Inoue H."/>
        </authorList>
    </citation>
    <scope>NUCLEOTIDE SEQUENCE [LARGE SCALE GENOMIC DNA]</scope>
    <source>
        <strain evidence="6">Y-94</strain>
    </source>
</reference>
<evidence type="ECO:0000259" key="3">
    <source>
        <dbReference type="PROSITE" id="PS50089"/>
    </source>
</evidence>
<keyword evidence="6" id="KW-1185">Reference proteome</keyword>
<feature type="compositionally biased region" description="Polar residues" evidence="2">
    <location>
        <begin position="582"/>
        <end position="592"/>
    </location>
</feature>
<evidence type="ECO:0000313" key="6">
    <source>
        <dbReference type="Proteomes" id="UP000053095"/>
    </source>
</evidence>
<dbReference type="Pfam" id="PF05238">
    <property type="entry name" value="CENP-N"/>
    <property type="match status" value="1"/>
</dbReference>
<dbReference type="GO" id="GO:0034080">
    <property type="term" value="P:CENP-A containing chromatin assembly"/>
    <property type="evidence" value="ECO:0007669"/>
    <property type="project" value="InterPro"/>
</dbReference>
<dbReference type="PANTHER" id="PTHR21540:SF0">
    <property type="entry name" value="PHD FAMILY PROTEIN"/>
    <property type="match status" value="1"/>
</dbReference>
<keyword evidence="1" id="KW-0479">Metal-binding</keyword>
<evidence type="ECO:0000259" key="4">
    <source>
        <dbReference type="PROSITE" id="PS50966"/>
    </source>
</evidence>
<evidence type="ECO:0000256" key="2">
    <source>
        <dbReference type="SAM" id="MobiDB-lite"/>
    </source>
</evidence>
<dbReference type="Pfam" id="PF23647">
    <property type="entry name" value="TRAPPC13_M"/>
    <property type="match status" value="1"/>
</dbReference>
<dbReference type="InterPro" id="IPR007902">
    <property type="entry name" value="Chl4/mis15/CENP-N"/>
</dbReference>
<feature type="domain" description="RING-type" evidence="3">
    <location>
        <begin position="730"/>
        <end position="778"/>
    </location>
</feature>
<dbReference type="Gene3D" id="3.30.40.10">
    <property type="entry name" value="Zinc/RING finger domain, C3HC4 (zinc finger)"/>
    <property type="match status" value="1"/>
</dbReference>
<feature type="region of interest" description="Disordered" evidence="2">
    <location>
        <begin position="521"/>
        <end position="608"/>
    </location>
</feature>
<feature type="compositionally biased region" description="Basic and acidic residues" evidence="2">
    <location>
        <begin position="553"/>
        <end position="562"/>
    </location>
</feature>
<keyword evidence="1" id="KW-0863">Zinc-finger</keyword>
<dbReference type="PANTHER" id="PTHR21540">
    <property type="entry name" value="RING FINGER AND SWIM DOMAIN-CONTAINING PROTEIN 2"/>
    <property type="match status" value="1"/>
</dbReference>
<keyword evidence="1" id="KW-0862">Zinc</keyword>
<dbReference type="Gene3D" id="3.10.20.720">
    <property type="match status" value="1"/>
</dbReference>
<gene>
    <name evidence="5" type="ORF">TCE0_034f09952</name>
</gene>
<dbReference type="InterPro" id="IPR055429">
    <property type="entry name" value="TRAPPC13_M"/>
</dbReference>
<dbReference type="PROSITE" id="PS50966">
    <property type="entry name" value="ZF_SWIM"/>
    <property type="match status" value="1"/>
</dbReference>
<evidence type="ECO:0000256" key="1">
    <source>
        <dbReference type="PROSITE-ProRule" id="PRU00175"/>
    </source>
</evidence>
<feature type="compositionally biased region" description="Acidic residues" evidence="2">
    <location>
        <begin position="409"/>
        <end position="422"/>
    </location>
</feature>
<dbReference type="Pfam" id="PF13639">
    <property type="entry name" value="zf-RING_2"/>
    <property type="match status" value="1"/>
</dbReference>
<feature type="region of interest" description="Disordered" evidence="2">
    <location>
        <begin position="937"/>
        <end position="959"/>
    </location>
</feature>
<sequence length="1167" mass="130372">MAKKRAIRAPTTSSLPNNLRIPSNTPSLVKALGRLSRQSFLDLIFIWLSPKNVELYPPFLNQNSNDNDTPDQDESPYLAADSVEEIREAYEELRQRKGGKREVIDRVLEGDWRHGITLGQLAMVDIQYLEDHPKAQTWSAFRLGLVDKKRQQGETEEDGDLLACLPRLHAATFLSNLQREIAPLVKAHYHLARSKAYALIYLRIFITDSPYHQPRHGAGTYLDSARILYIAFPDSSPYVYTSMSASTGTRTGPPAAPLMNDPRALRGIVRDALPKALSKKNERYKLEATALTAKSLETMLALRGAGRTNEANGAFSIFADAVLEGTPIDPRQATTVAPEEYLASEDQENAPSDQQDLKRKGSDPHNGKAASPATKRRKLTVLSRFGISGTSSSQAVLNRLDIRLQDRPGDEEDDDNDEDSDAGDGQYTMSLSFTGNNVIAGFRKLAELGVVDPSRMPSWMTGEEGVATLSLNLELPPSPAYANHELSDLIANKKHTHFLTKREGIIAAMPLFTPSPYQATKKRSLEDEHDNSPKKRRAQPAHTYTPQNTYRSEVIDLTRDSPEPYTLPPISPSTKGKRTPKTPRSSQTSQYNVEKRRRKFRSSPPQKYLEKLHRATTQRMFVISRRRSQNGDITEENIDIVGTTGNIYTVTVSYEPSCTCPDAMKGNQCKHIIYVLVNVLKARDDLRYQLAFLSTELREMFENAPLETEEAHADKDSDTSGKRKPIEGDCPICFMEFEPDNEKIVWCKVGCGNNIHKTCFDQWVATTRNQGVRCVLCRTDWPADAEASLDRTSLMSRAQRGEDGYMNVASAVGLSGRRDYSTYHQYWVNGFLGRRRGRRSWRLSRPSLSYQYPLAREDTRISPKASLAYPTNEFDPHFILSPNVTLPPAFGSAYVGETFACSLCANNELTTTDSTKKVASIRILAEMQTPSQVFPLDLKPSESDDVKHDESRPRTAGEGLDYGQSLQKIVQFDLKEEGNHILAVSVSYTETLLADTHDTLATTHAASGGRVRTFRKLYQFIAQPCLSVRTKASELTPAEVDNKSLGPYGKTRLLRFALEAQLENVGDGSVVIEKTILNPKPPFKATSLNWDVQATENAERPTMNPRDILQVAFLVEQEVGQQDGLDTLLKDLKKDGRATLGQLSIEWRSAMGDRGFLTTGNLLTKKR</sequence>
<feature type="compositionally biased region" description="Polar residues" evidence="2">
    <location>
        <begin position="542"/>
        <end position="551"/>
    </location>
</feature>
<name>A0A6V8HC13_TALPI</name>
<dbReference type="GO" id="GO:0061630">
    <property type="term" value="F:ubiquitin protein ligase activity"/>
    <property type="evidence" value="ECO:0007669"/>
    <property type="project" value="InterPro"/>
</dbReference>
<dbReference type="PROSITE" id="PS50089">
    <property type="entry name" value="ZF_RING_2"/>
    <property type="match status" value="1"/>
</dbReference>
<organism evidence="5 6">
    <name type="scientific">Talaromyces pinophilus</name>
    <name type="common">Penicillium pinophilum</name>
    <dbReference type="NCBI Taxonomy" id="128442"/>
    <lineage>
        <taxon>Eukaryota</taxon>
        <taxon>Fungi</taxon>
        <taxon>Dikarya</taxon>
        <taxon>Ascomycota</taxon>
        <taxon>Pezizomycotina</taxon>
        <taxon>Eurotiomycetes</taxon>
        <taxon>Eurotiomycetidae</taxon>
        <taxon>Eurotiales</taxon>
        <taxon>Trichocomaceae</taxon>
        <taxon>Talaromyces</taxon>
        <taxon>Talaromyces sect. Talaromyces</taxon>
    </lineage>
</organism>
<feature type="compositionally biased region" description="Basic and acidic residues" evidence="2">
    <location>
        <begin position="939"/>
        <end position="955"/>
    </location>
</feature>
<feature type="domain" description="SWIM-type" evidence="4">
    <location>
        <begin position="648"/>
        <end position="680"/>
    </location>
</feature>
<dbReference type="InterPro" id="IPR001841">
    <property type="entry name" value="Znf_RING"/>
</dbReference>
<dbReference type="InterPro" id="IPR013083">
    <property type="entry name" value="Znf_RING/FYVE/PHD"/>
</dbReference>
<dbReference type="Proteomes" id="UP000053095">
    <property type="component" value="Unassembled WGS sequence"/>
</dbReference>
<dbReference type="GO" id="GO:0008270">
    <property type="term" value="F:zinc ion binding"/>
    <property type="evidence" value="ECO:0007669"/>
    <property type="project" value="UniProtKB-KW"/>
</dbReference>
<dbReference type="GO" id="GO:0007059">
    <property type="term" value="P:chromosome segregation"/>
    <property type="evidence" value="ECO:0007669"/>
    <property type="project" value="InterPro"/>
</dbReference>
<protein>
    <submittedName>
        <fullName evidence="5">Uncharacterized protein</fullName>
    </submittedName>
</protein>
<dbReference type="CDD" id="cd16494">
    <property type="entry name" value="RING-CH-C4HC3_ZSWM2"/>
    <property type="match status" value="1"/>
</dbReference>
<feature type="region of interest" description="Disordered" evidence="2">
    <location>
        <begin position="342"/>
        <end position="375"/>
    </location>
</feature>
<dbReference type="InterPro" id="IPR007527">
    <property type="entry name" value="Znf_SWIM"/>
</dbReference>
<dbReference type="Pfam" id="PF06159">
    <property type="entry name" value="TRAPPC13_N"/>
    <property type="match status" value="1"/>
</dbReference>
<comment type="caution">
    <text evidence="5">The sequence shown here is derived from an EMBL/GenBank/DDBJ whole genome shotgun (WGS) entry which is preliminary data.</text>
</comment>
<dbReference type="InterPro" id="IPR055427">
    <property type="entry name" value="TRAPPC13_N"/>
</dbReference>